<proteinExistence type="inferred from homology"/>
<protein>
    <recommendedName>
        <fullName evidence="12">Fluoride-specific ion channel FluC</fullName>
    </recommendedName>
</protein>
<sequence>MNSPNTLTATAIVAIGGGVGAMLRYHAGRAVTAFAGPNTVFPWGTFLINVSGSLLMGLLAGWLARQDGAESLRLLLGVGVLGGFTTFSAFSLETAMLMQRGLYGMAGFYALGSLLGGVAGLFLGLSMMRGAA</sequence>
<dbReference type="EMBL" id="JACHOA010000001">
    <property type="protein sequence ID" value="MBB4612077.1"/>
    <property type="molecule type" value="Genomic_DNA"/>
</dbReference>
<dbReference type="HAMAP" id="MF_00454">
    <property type="entry name" value="FluC"/>
    <property type="match status" value="1"/>
</dbReference>
<keyword evidence="14" id="KW-1185">Reference proteome</keyword>
<keyword evidence="4 12" id="KW-0812">Transmembrane</keyword>
<feature type="binding site" evidence="12">
    <location>
        <position position="82"/>
    </location>
    <ligand>
        <name>Na(+)</name>
        <dbReference type="ChEBI" id="CHEBI:29101"/>
        <note>structural</note>
    </ligand>
</feature>
<dbReference type="AlphaFoldDB" id="A0A7W7ESD0"/>
<keyword evidence="2 12" id="KW-1003">Cell membrane</keyword>
<keyword evidence="12" id="KW-0479">Metal-binding</keyword>
<dbReference type="GO" id="GO:0046872">
    <property type="term" value="F:metal ion binding"/>
    <property type="evidence" value="ECO:0007669"/>
    <property type="project" value="UniProtKB-KW"/>
</dbReference>
<feature type="transmembrane region" description="Helical" evidence="12">
    <location>
        <begin position="71"/>
        <end position="90"/>
    </location>
</feature>
<feature type="transmembrane region" description="Helical" evidence="12">
    <location>
        <begin position="45"/>
        <end position="64"/>
    </location>
</feature>
<evidence type="ECO:0000256" key="8">
    <source>
        <dbReference type="ARBA" id="ARBA00023136"/>
    </source>
</evidence>
<dbReference type="GO" id="GO:0005886">
    <property type="term" value="C:plasma membrane"/>
    <property type="evidence" value="ECO:0007669"/>
    <property type="project" value="UniProtKB-SubCell"/>
</dbReference>
<dbReference type="NCBIfam" id="TIGR00494">
    <property type="entry name" value="crcB"/>
    <property type="match status" value="1"/>
</dbReference>
<evidence type="ECO:0000313" key="13">
    <source>
        <dbReference type="EMBL" id="MBB4612077.1"/>
    </source>
</evidence>
<keyword evidence="3" id="KW-0997">Cell inner membrane</keyword>
<comment type="catalytic activity">
    <reaction evidence="11">
        <text>fluoride(in) = fluoride(out)</text>
        <dbReference type="Rhea" id="RHEA:76159"/>
        <dbReference type="ChEBI" id="CHEBI:17051"/>
    </reaction>
    <physiologicalReaction direction="left-to-right" evidence="11">
        <dbReference type="Rhea" id="RHEA:76160"/>
    </physiologicalReaction>
</comment>
<name>A0A7W7ESD0_9SPHN</name>
<dbReference type="Pfam" id="PF02537">
    <property type="entry name" value="CRCB"/>
    <property type="match status" value="1"/>
</dbReference>
<evidence type="ECO:0000256" key="9">
    <source>
        <dbReference type="ARBA" id="ARBA00023303"/>
    </source>
</evidence>
<accession>A0A7W7ESD0</accession>
<evidence type="ECO:0000256" key="5">
    <source>
        <dbReference type="ARBA" id="ARBA00022989"/>
    </source>
</evidence>
<feature type="transmembrane region" description="Helical" evidence="12">
    <location>
        <begin position="102"/>
        <end position="125"/>
    </location>
</feature>
<keyword evidence="6 12" id="KW-0915">Sodium</keyword>
<organism evidence="13 14">
    <name type="scientific">Novosphingobium taihuense</name>
    <dbReference type="NCBI Taxonomy" id="260085"/>
    <lineage>
        <taxon>Bacteria</taxon>
        <taxon>Pseudomonadati</taxon>
        <taxon>Pseudomonadota</taxon>
        <taxon>Alphaproteobacteria</taxon>
        <taxon>Sphingomonadales</taxon>
        <taxon>Sphingomonadaceae</taxon>
        <taxon>Novosphingobium</taxon>
    </lineage>
</organism>
<reference evidence="13 14" key="1">
    <citation type="submission" date="2020-08" db="EMBL/GenBank/DDBJ databases">
        <title>Genomic Encyclopedia of Type Strains, Phase IV (KMG-IV): sequencing the most valuable type-strain genomes for metagenomic binning, comparative biology and taxonomic classification.</title>
        <authorList>
            <person name="Goeker M."/>
        </authorList>
    </citation>
    <scope>NUCLEOTIDE SEQUENCE [LARGE SCALE GENOMIC DNA]</scope>
    <source>
        <strain evidence="13 14">DSM 17507</strain>
    </source>
</reference>
<evidence type="ECO:0000256" key="11">
    <source>
        <dbReference type="ARBA" id="ARBA00035585"/>
    </source>
</evidence>
<evidence type="ECO:0000256" key="7">
    <source>
        <dbReference type="ARBA" id="ARBA00023065"/>
    </source>
</evidence>
<comment type="subcellular location">
    <subcellularLocation>
        <location evidence="1 12">Cell membrane</location>
        <topology evidence="1 12">Multi-pass membrane protein</topology>
    </subcellularLocation>
</comment>
<comment type="function">
    <text evidence="12">Fluoride-specific ion channel. Important for reducing fluoride concentration in the cell, thus reducing its toxicity.</text>
</comment>
<evidence type="ECO:0000256" key="4">
    <source>
        <dbReference type="ARBA" id="ARBA00022692"/>
    </source>
</evidence>
<keyword evidence="5 12" id="KW-1133">Transmembrane helix</keyword>
<comment type="similarity">
    <text evidence="10 12">Belongs to the fluoride channel Fluc/FEX (TC 1.A.43) family.</text>
</comment>
<evidence type="ECO:0000256" key="3">
    <source>
        <dbReference type="ARBA" id="ARBA00022519"/>
    </source>
</evidence>
<evidence type="ECO:0000313" key="14">
    <source>
        <dbReference type="Proteomes" id="UP000538566"/>
    </source>
</evidence>
<keyword evidence="8 12" id="KW-0472">Membrane</keyword>
<evidence type="ECO:0000256" key="6">
    <source>
        <dbReference type="ARBA" id="ARBA00023053"/>
    </source>
</evidence>
<dbReference type="GO" id="GO:0140114">
    <property type="term" value="P:cellular detoxification of fluoride"/>
    <property type="evidence" value="ECO:0007669"/>
    <property type="project" value="UniProtKB-UniRule"/>
</dbReference>
<keyword evidence="7 12" id="KW-0406">Ion transport</keyword>
<evidence type="ECO:0000256" key="10">
    <source>
        <dbReference type="ARBA" id="ARBA00035120"/>
    </source>
</evidence>
<evidence type="ECO:0000256" key="1">
    <source>
        <dbReference type="ARBA" id="ARBA00004651"/>
    </source>
</evidence>
<gene>
    <name evidence="12" type="primary">fluC</name>
    <name evidence="12" type="synonym">crcB</name>
    <name evidence="13" type="ORF">GGR37_000323</name>
</gene>
<dbReference type="PANTHER" id="PTHR28259:SF1">
    <property type="entry name" value="FLUORIDE EXPORT PROTEIN 1-RELATED"/>
    <property type="match status" value="1"/>
</dbReference>
<dbReference type="Proteomes" id="UP000538566">
    <property type="component" value="Unassembled WGS sequence"/>
</dbReference>
<dbReference type="InterPro" id="IPR003691">
    <property type="entry name" value="FluC"/>
</dbReference>
<feature type="binding site" evidence="12">
    <location>
        <position position="85"/>
    </location>
    <ligand>
        <name>Na(+)</name>
        <dbReference type="ChEBI" id="CHEBI:29101"/>
        <note>structural</note>
    </ligand>
</feature>
<comment type="activity regulation">
    <text evidence="12">Na(+) is not transported, but it plays an essential structural role and its presence is essential for fluoride channel function.</text>
</comment>
<dbReference type="PANTHER" id="PTHR28259">
    <property type="entry name" value="FLUORIDE EXPORT PROTEIN 1-RELATED"/>
    <property type="match status" value="1"/>
</dbReference>
<keyword evidence="12" id="KW-0813">Transport</keyword>
<dbReference type="RefSeq" id="WP_181447161.1">
    <property type="nucleotide sequence ID" value="NZ_JACHOA010000001.1"/>
</dbReference>
<dbReference type="GO" id="GO:0062054">
    <property type="term" value="F:fluoride channel activity"/>
    <property type="evidence" value="ECO:0007669"/>
    <property type="project" value="UniProtKB-UniRule"/>
</dbReference>
<keyword evidence="9 12" id="KW-0407">Ion channel</keyword>
<comment type="caution">
    <text evidence="13">The sequence shown here is derived from an EMBL/GenBank/DDBJ whole genome shotgun (WGS) entry which is preliminary data.</text>
</comment>
<evidence type="ECO:0000256" key="12">
    <source>
        <dbReference type="HAMAP-Rule" id="MF_00454"/>
    </source>
</evidence>
<evidence type="ECO:0000256" key="2">
    <source>
        <dbReference type="ARBA" id="ARBA00022475"/>
    </source>
</evidence>